<gene>
    <name evidence="2" type="ORF">GFER_04220</name>
</gene>
<dbReference type="EMBL" id="JWJD01000001">
    <property type="protein sequence ID" value="KIH77843.1"/>
    <property type="molecule type" value="Genomic_DNA"/>
</dbReference>
<dbReference type="Proteomes" id="UP000035068">
    <property type="component" value="Unassembled WGS sequence"/>
</dbReference>
<dbReference type="RefSeq" id="WP_040096343.1">
    <property type="nucleotide sequence ID" value="NZ_JWJD01000001.1"/>
</dbReference>
<evidence type="ECO:0000259" key="1">
    <source>
        <dbReference type="Pfam" id="PF07238"/>
    </source>
</evidence>
<keyword evidence="3" id="KW-1185">Reference proteome</keyword>
<protein>
    <recommendedName>
        <fullName evidence="1">PilZ domain-containing protein</fullName>
    </recommendedName>
</protein>
<dbReference type="InterPro" id="IPR009875">
    <property type="entry name" value="PilZ_domain"/>
</dbReference>
<organism evidence="2 3">
    <name type="scientific">Geoalkalibacter ferrihydriticus DSM 17813</name>
    <dbReference type="NCBI Taxonomy" id="1121915"/>
    <lineage>
        <taxon>Bacteria</taxon>
        <taxon>Pseudomonadati</taxon>
        <taxon>Thermodesulfobacteriota</taxon>
        <taxon>Desulfuromonadia</taxon>
        <taxon>Desulfuromonadales</taxon>
        <taxon>Geoalkalibacteraceae</taxon>
        <taxon>Geoalkalibacter</taxon>
    </lineage>
</organism>
<proteinExistence type="predicted"/>
<evidence type="ECO:0000313" key="3">
    <source>
        <dbReference type="Proteomes" id="UP000035068"/>
    </source>
</evidence>
<dbReference type="GO" id="GO:0035438">
    <property type="term" value="F:cyclic-di-GMP binding"/>
    <property type="evidence" value="ECO:0007669"/>
    <property type="project" value="InterPro"/>
</dbReference>
<reference evidence="2 3" key="1">
    <citation type="submission" date="2014-12" db="EMBL/GenBank/DDBJ databases">
        <title>Genomes of Geoalkalibacter ferrihydriticus and Geoalkalibacter subterraneus, two haloalkaliphilic metal-reducing members of the Geobacteraceae.</title>
        <authorList>
            <person name="Badalamenti J.P."/>
            <person name="Torres C.I."/>
            <person name="Krajmalnik-Brown R."/>
            <person name="Bond D.R."/>
        </authorList>
    </citation>
    <scope>NUCLEOTIDE SEQUENCE [LARGE SCALE GENOMIC DNA]</scope>
    <source>
        <strain evidence="2 3">DSM 17813</strain>
    </source>
</reference>
<feature type="domain" description="PilZ" evidence="1">
    <location>
        <begin position="8"/>
        <end position="111"/>
    </location>
</feature>
<name>A0A0C2EGR5_9BACT</name>
<evidence type="ECO:0000313" key="2">
    <source>
        <dbReference type="EMBL" id="KIH77843.1"/>
    </source>
</evidence>
<comment type="caution">
    <text evidence="2">The sequence shown here is derived from an EMBL/GenBank/DDBJ whole genome shotgun (WGS) entry which is preliminary data.</text>
</comment>
<dbReference type="Pfam" id="PF07238">
    <property type="entry name" value="PilZ"/>
    <property type="match status" value="1"/>
</dbReference>
<dbReference type="SUPFAM" id="SSF141371">
    <property type="entry name" value="PilZ domain-like"/>
    <property type="match status" value="1"/>
</dbReference>
<accession>A0A0C2EGR5</accession>
<dbReference type="AlphaFoldDB" id="A0A0C2EGR5"/>
<sequence>MTQNSADKRSQKRRNTIYYLEVYDLESGRLLGRLVDITVEGMMLISETPIAPDRTYKCRMSLPAEILGRSNILFDATCMWSRKARNDDFFEAGFRSLIADPGDIDAIEMLIQRFAFNDM</sequence>